<evidence type="ECO:0000313" key="2">
    <source>
        <dbReference type="EMBL" id="TMS37247.1"/>
    </source>
</evidence>
<dbReference type="PROSITE" id="PS50222">
    <property type="entry name" value="EF_HAND_2"/>
    <property type="match status" value="1"/>
</dbReference>
<dbReference type="Gene3D" id="1.10.238.10">
    <property type="entry name" value="EF-hand"/>
    <property type="match status" value="1"/>
</dbReference>
<protein>
    <recommendedName>
        <fullName evidence="1">EF-hand domain-containing protein</fullName>
    </recommendedName>
</protein>
<dbReference type="STRING" id="34508.A0A4U8UYM4"/>
<dbReference type="OrthoDB" id="9989112at2759"/>
<dbReference type="InterPro" id="IPR002048">
    <property type="entry name" value="EF_hand_dom"/>
</dbReference>
<feature type="domain" description="EF-hand" evidence="1">
    <location>
        <begin position="33"/>
        <end position="68"/>
    </location>
</feature>
<proteinExistence type="predicted"/>
<dbReference type="EMBL" id="AZBU02000001">
    <property type="protein sequence ID" value="TMS37247.1"/>
    <property type="molecule type" value="Genomic_DNA"/>
</dbReference>
<organism evidence="2 3">
    <name type="scientific">Steinernema carpocapsae</name>
    <name type="common">Entomopathogenic nematode</name>
    <dbReference type="NCBI Taxonomy" id="34508"/>
    <lineage>
        <taxon>Eukaryota</taxon>
        <taxon>Metazoa</taxon>
        <taxon>Ecdysozoa</taxon>
        <taxon>Nematoda</taxon>
        <taxon>Chromadorea</taxon>
        <taxon>Rhabditida</taxon>
        <taxon>Tylenchina</taxon>
        <taxon>Panagrolaimomorpha</taxon>
        <taxon>Strongyloidoidea</taxon>
        <taxon>Steinernematidae</taxon>
        <taxon>Steinernema</taxon>
    </lineage>
</organism>
<comment type="caution">
    <text evidence="2">The sequence shown here is derived from an EMBL/GenBank/DDBJ whole genome shotgun (WGS) entry which is preliminary data.</text>
</comment>
<dbReference type="EMBL" id="CM016762">
    <property type="protein sequence ID" value="TMS37247.1"/>
    <property type="molecule type" value="Genomic_DNA"/>
</dbReference>
<evidence type="ECO:0000259" key="1">
    <source>
        <dbReference type="PROSITE" id="PS50222"/>
    </source>
</evidence>
<sequence length="191" mass="22011">MDAADPELLFNSCDRGKKGYLVLADLYAVCSQLSKNEVEFIFSNLDTTRSGRIEKHEFCKGFLETLKRGERKGFNGMQRRASVMDEEYLRGSPSDDGDVEELFCTDGGQDAEHTYFCNGTQSNHAFTTRYTPKCLKEEMPCQNDVLRLYKELQSYGVPEMLYQFENVLGSLCREIKEQKDQNETLQQVYQQ</sequence>
<dbReference type="InterPro" id="IPR011992">
    <property type="entry name" value="EF-hand-dom_pair"/>
</dbReference>
<dbReference type="GO" id="GO:0005509">
    <property type="term" value="F:calcium ion binding"/>
    <property type="evidence" value="ECO:0007669"/>
    <property type="project" value="InterPro"/>
</dbReference>
<dbReference type="Proteomes" id="UP000298663">
    <property type="component" value="Chromosome X"/>
</dbReference>
<reference evidence="2 3" key="1">
    <citation type="journal article" date="2015" name="Genome Biol.">
        <title>Comparative genomics of Steinernema reveals deeply conserved gene regulatory networks.</title>
        <authorList>
            <person name="Dillman A.R."/>
            <person name="Macchietto M."/>
            <person name="Porter C.F."/>
            <person name="Rogers A."/>
            <person name="Williams B."/>
            <person name="Antoshechkin I."/>
            <person name="Lee M.M."/>
            <person name="Goodwin Z."/>
            <person name="Lu X."/>
            <person name="Lewis E.E."/>
            <person name="Goodrich-Blair H."/>
            <person name="Stock S.P."/>
            <person name="Adams B.J."/>
            <person name="Sternberg P.W."/>
            <person name="Mortazavi A."/>
        </authorList>
    </citation>
    <scope>NUCLEOTIDE SEQUENCE [LARGE SCALE GENOMIC DNA]</scope>
    <source>
        <strain evidence="2 3">ALL</strain>
    </source>
</reference>
<dbReference type="AlphaFoldDB" id="A0A4U8UYM4"/>
<keyword evidence="3" id="KW-1185">Reference proteome</keyword>
<evidence type="ECO:0000313" key="3">
    <source>
        <dbReference type="Proteomes" id="UP000298663"/>
    </source>
</evidence>
<reference evidence="2 3" key="2">
    <citation type="journal article" date="2019" name="G3 (Bethesda)">
        <title>Hybrid Assembly of the Genome of the Entomopathogenic Nematode Steinernema carpocapsae Identifies the X-Chromosome.</title>
        <authorList>
            <person name="Serra L."/>
            <person name="Macchietto M."/>
            <person name="Macias-Munoz A."/>
            <person name="McGill C.J."/>
            <person name="Rodriguez I.M."/>
            <person name="Rodriguez B."/>
            <person name="Murad R."/>
            <person name="Mortazavi A."/>
        </authorList>
    </citation>
    <scope>NUCLEOTIDE SEQUENCE [LARGE SCALE GENOMIC DNA]</scope>
    <source>
        <strain evidence="2 3">ALL</strain>
    </source>
</reference>
<gene>
    <name evidence="2" type="ORF">L596_004221</name>
</gene>
<dbReference type="SUPFAM" id="SSF47473">
    <property type="entry name" value="EF-hand"/>
    <property type="match status" value="1"/>
</dbReference>
<accession>A0A4U8UYM4</accession>
<name>A0A4U8UYM4_STECR</name>